<feature type="compositionally biased region" description="Basic residues" evidence="1">
    <location>
        <begin position="119"/>
        <end position="130"/>
    </location>
</feature>
<feature type="compositionally biased region" description="Low complexity" evidence="1">
    <location>
        <begin position="92"/>
        <end position="107"/>
    </location>
</feature>
<evidence type="ECO:0000313" key="2">
    <source>
        <dbReference type="EMBL" id="KAJ9613267.1"/>
    </source>
</evidence>
<name>A0AA39CM25_9EURO</name>
<gene>
    <name evidence="2" type="ORF">H2200_003209</name>
</gene>
<dbReference type="EMBL" id="JAPDRK010000004">
    <property type="protein sequence ID" value="KAJ9613267.1"/>
    <property type="molecule type" value="Genomic_DNA"/>
</dbReference>
<comment type="caution">
    <text evidence="2">The sequence shown here is derived from an EMBL/GenBank/DDBJ whole genome shotgun (WGS) entry which is preliminary data.</text>
</comment>
<dbReference type="Pfam" id="PF07543">
    <property type="entry name" value="PGA2"/>
    <property type="match status" value="1"/>
</dbReference>
<protein>
    <submittedName>
        <fullName evidence="2">Uncharacterized protein</fullName>
    </submittedName>
</protein>
<dbReference type="Proteomes" id="UP001172673">
    <property type="component" value="Unassembled WGS sequence"/>
</dbReference>
<sequence length="130" mass="14526">MASFSFPDLQPYLDSIHDSLPPQAQTYFTRQNIQLLLRSIVIISTYLLFRPQLERLFKKVTGTPDQREEELKARLEFLRQQKDGESTGATPKKSVGVVGKDGSVHKVAPSKQTEGQSPKKGKAKGGRKKA</sequence>
<feature type="region of interest" description="Disordered" evidence="1">
    <location>
        <begin position="79"/>
        <end position="130"/>
    </location>
</feature>
<proteinExistence type="predicted"/>
<evidence type="ECO:0000313" key="3">
    <source>
        <dbReference type="Proteomes" id="UP001172673"/>
    </source>
</evidence>
<evidence type="ECO:0000256" key="1">
    <source>
        <dbReference type="SAM" id="MobiDB-lite"/>
    </source>
</evidence>
<dbReference type="AlphaFoldDB" id="A0AA39CM25"/>
<accession>A0AA39CM25</accession>
<keyword evidence="3" id="KW-1185">Reference proteome</keyword>
<organism evidence="2 3">
    <name type="scientific">Cladophialophora chaetospira</name>
    <dbReference type="NCBI Taxonomy" id="386627"/>
    <lineage>
        <taxon>Eukaryota</taxon>
        <taxon>Fungi</taxon>
        <taxon>Dikarya</taxon>
        <taxon>Ascomycota</taxon>
        <taxon>Pezizomycotina</taxon>
        <taxon>Eurotiomycetes</taxon>
        <taxon>Chaetothyriomycetidae</taxon>
        <taxon>Chaetothyriales</taxon>
        <taxon>Herpotrichiellaceae</taxon>
        <taxon>Cladophialophora</taxon>
    </lineage>
</organism>
<dbReference type="InterPro" id="IPR011431">
    <property type="entry name" value="Trafficking_Pga2"/>
</dbReference>
<reference evidence="2" key="1">
    <citation type="submission" date="2022-10" db="EMBL/GenBank/DDBJ databases">
        <title>Culturing micro-colonial fungi from biological soil crusts in the Mojave desert and describing Neophaeococcomyces mojavensis, and introducing the new genera and species Taxawa tesnikishii.</title>
        <authorList>
            <person name="Kurbessoian T."/>
            <person name="Stajich J.E."/>
        </authorList>
    </citation>
    <scope>NUCLEOTIDE SEQUENCE</scope>
    <source>
        <strain evidence="2">TK_41</strain>
    </source>
</reference>